<feature type="active site" description="Proton donor" evidence="9">
    <location>
        <position position="144"/>
    </location>
</feature>
<evidence type="ECO:0000256" key="8">
    <source>
        <dbReference type="PIRNR" id="PIRNR001084"/>
    </source>
</evidence>
<dbReference type="Proteomes" id="UP000245412">
    <property type="component" value="Unassembled WGS sequence"/>
</dbReference>
<dbReference type="GO" id="GO:0009341">
    <property type="term" value="C:beta-galactosidase complex"/>
    <property type="evidence" value="ECO:0007669"/>
    <property type="project" value="InterPro"/>
</dbReference>
<dbReference type="Pfam" id="PF08532">
    <property type="entry name" value="Glyco_hydro_42M"/>
    <property type="match status" value="1"/>
</dbReference>
<feature type="binding site" evidence="11">
    <location>
        <position position="153"/>
    </location>
    <ligand>
        <name>Zn(2+)</name>
        <dbReference type="ChEBI" id="CHEBI:29105"/>
    </ligand>
</feature>
<comment type="caution">
    <text evidence="14">The sequence shown here is derived from an EMBL/GenBank/DDBJ whole genome shotgun (WGS) entry which is preliminary data.</text>
</comment>
<dbReference type="Pfam" id="PF02449">
    <property type="entry name" value="Glyco_hydro_42"/>
    <property type="match status" value="1"/>
</dbReference>
<dbReference type="SUPFAM" id="SSF51445">
    <property type="entry name" value="(Trans)glycosidases"/>
    <property type="match status" value="1"/>
</dbReference>
<keyword evidence="5 8" id="KW-0378">Hydrolase</keyword>
<dbReference type="GO" id="GO:0005975">
    <property type="term" value="P:carbohydrate metabolic process"/>
    <property type="evidence" value="ECO:0007669"/>
    <property type="project" value="InterPro"/>
</dbReference>
<evidence type="ECO:0000313" key="15">
    <source>
        <dbReference type="Proteomes" id="UP000245412"/>
    </source>
</evidence>
<evidence type="ECO:0000313" key="14">
    <source>
        <dbReference type="EMBL" id="PWJ76728.1"/>
    </source>
</evidence>
<dbReference type="GO" id="GO:0046872">
    <property type="term" value="F:metal ion binding"/>
    <property type="evidence" value="ECO:0007669"/>
    <property type="project" value="UniProtKB-KW"/>
</dbReference>
<evidence type="ECO:0000256" key="5">
    <source>
        <dbReference type="ARBA" id="ARBA00022801"/>
    </source>
</evidence>
<keyword evidence="7 8" id="KW-0326">Glycosidase</keyword>
<evidence type="ECO:0000256" key="9">
    <source>
        <dbReference type="PIRSR" id="PIRSR001084-1"/>
    </source>
</evidence>
<keyword evidence="15" id="KW-1185">Reference proteome</keyword>
<organism evidence="14 15">
    <name type="scientific">Murimonas intestini</name>
    <dbReference type="NCBI Taxonomy" id="1337051"/>
    <lineage>
        <taxon>Bacteria</taxon>
        <taxon>Bacillati</taxon>
        <taxon>Bacillota</taxon>
        <taxon>Clostridia</taxon>
        <taxon>Lachnospirales</taxon>
        <taxon>Lachnospiraceae</taxon>
        <taxon>Murimonas</taxon>
    </lineage>
</organism>
<evidence type="ECO:0000256" key="4">
    <source>
        <dbReference type="ARBA" id="ARBA00022723"/>
    </source>
</evidence>
<evidence type="ECO:0000259" key="13">
    <source>
        <dbReference type="Pfam" id="PF08532"/>
    </source>
</evidence>
<protein>
    <recommendedName>
        <fullName evidence="3 8">Beta-galactosidase</fullName>
        <shortName evidence="8">Beta-gal</shortName>
        <ecNumber evidence="3 8">3.2.1.23</ecNumber>
    </recommendedName>
</protein>
<dbReference type="Gene3D" id="3.40.50.880">
    <property type="match status" value="1"/>
</dbReference>
<dbReference type="Gene3D" id="2.60.40.1180">
    <property type="entry name" value="Golgi alpha-mannosidase II"/>
    <property type="match status" value="1"/>
</dbReference>
<comment type="catalytic activity">
    <reaction evidence="1 8">
        <text>Hydrolysis of terminal non-reducing beta-D-galactose residues in beta-D-galactosides.</text>
        <dbReference type="EC" id="3.2.1.23"/>
    </reaction>
</comment>
<evidence type="ECO:0000256" key="10">
    <source>
        <dbReference type="PIRSR" id="PIRSR001084-2"/>
    </source>
</evidence>
<comment type="similarity">
    <text evidence="2 8">Belongs to the glycosyl hydrolase 42 family.</text>
</comment>
<evidence type="ECO:0000259" key="12">
    <source>
        <dbReference type="Pfam" id="PF02449"/>
    </source>
</evidence>
<feature type="binding site" evidence="11">
    <location>
        <position position="155"/>
    </location>
    <ligand>
        <name>Zn(2+)</name>
        <dbReference type="ChEBI" id="CHEBI:29105"/>
    </ligand>
</feature>
<name>A0AB73T5X1_9FIRM</name>
<dbReference type="EC" id="3.2.1.23" evidence="3 8"/>
<sequence length="689" mass="78610">MGFQFGVDYYPEHWGRERLEKDAELMEEMGIGAVRMAEFAWSRIEPEPGVFCFEWLDEAVSVMYRHGISTILGTPTAAPPAWLTEKYPDILPVDSHGMVKGFGGRHHDCHSSQDYRNAVGELVTAMARHYRDHPAIAGWQIDNELGNSHEDLCMCPSCQRAFQEWLKRRYKTIQELNKSWGTVFWSQEYQKFEQIPAPRDVPTAHNPSLLLNWRRFCSDLVIDFLKYQADIIRTICPGHMVTHNLMGFYDKTDYFKMAEQLDIAANDQYPTGYYFEQPGQSPDEVAACYDFIRSVKKKPFWMMEMQSGATGGSIIGRTPKPGQLKLWTYQTAAHGADAVVFFRWRTCLFGTEQFWHGILPHDGVPGRTFRELAGVIQELAPVMKDMEGICQRAETAIVFSYDQDWAFKIQPHHPELTYTGQVQMIYKSLYSQNIPVDFIREGDKMDEYKLVFAPLSILMDEELAGRYGDYVRNGGHLVMTMRSGAKDRENVCSQSTLPGYLADLLGINVHEYDCLLMDEAVLTDQDGNAAGYGRKWCDIISPINAQPLLYYGNQYYQGMPALTCSQSGKGRAYYAGCEPEQKLLDRLTADWVREAGISCPYSQASASGMDSGNAEVEIVFRPGRKHDYLFVMNHDESVKEYALDPEWRELSGDDAAVEGTVREMDGRTEIHRKLGTFGVNVFFRDKPER</sequence>
<feature type="domain" description="Glycoside hydrolase family 42 N-terminal" evidence="12">
    <location>
        <begin position="8"/>
        <end position="380"/>
    </location>
</feature>
<feature type="binding site" evidence="11">
    <location>
        <position position="109"/>
    </location>
    <ligand>
        <name>Zn(2+)</name>
        <dbReference type="ChEBI" id="CHEBI:29105"/>
    </ligand>
</feature>
<dbReference type="InterPro" id="IPR013738">
    <property type="entry name" value="Beta_galactosidase_Trimer"/>
</dbReference>
<dbReference type="GO" id="GO:0004565">
    <property type="term" value="F:beta-galactosidase activity"/>
    <property type="evidence" value="ECO:0007669"/>
    <property type="project" value="UniProtKB-EC"/>
</dbReference>
<dbReference type="PIRSF" id="PIRSF001084">
    <property type="entry name" value="B-galactosidase"/>
    <property type="match status" value="1"/>
</dbReference>
<evidence type="ECO:0000256" key="2">
    <source>
        <dbReference type="ARBA" id="ARBA00005940"/>
    </source>
</evidence>
<dbReference type="AlphaFoldDB" id="A0AB73T5X1"/>
<dbReference type="InterPro" id="IPR017853">
    <property type="entry name" value="GH"/>
</dbReference>
<dbReference type="PANTHER" id="PTHR36447">
    <property type="entry name" value="BETA-GALACTOSIDASE GANA"/>
    <property type="match status" value="1"/>
</dbReference>
<accession>A0AB73T5X1</accession>
<evidence type="ECO:0000256" key="11">
    <source>
        <dbReference type="PIRSR" id="PIRSR001084-3"/>
    </source>
</evidence>
<keyword evidence="4 11" id="KW-0479">Metal-binding</keyword>
<evidence type="ECO:0000256" key="7">
    <source>
        <dbReference type="ARBA" id="ARBA00023295"/>
    </source>
</evidence>
<keyword evidence="6 11" id="KW-0862">Zinc</keyword>
<dbReference type="CDD" id="cd03143">
    <property type="entry name" value="A4_beta-galactosidase_middle_domain"/>
    <property type="match status" value="1"/>
</dbReference>
<feature type="domain" description="Beta-galactosidase trimerisation" evidence="13">
    <location>
        <begin position="393"/>
        <end position="597"/>
    </location>
</feature>
<dbReference type="SUPFAM" id="SSF52317">
    <property type="entry name" value="Class I glutamine amidotransferase-like"/>
    <property type="match status" value="1"/>
</dbReference>
<evidence type="ECO:0000256" key="6">
    <source>
        <dbReference type="ARBA" id="ARBA00022833"/>
    </source>
</evidence>
<dbReference type="Gene3D" id="3.20.20.80">
    <property type="entry name" value="Glycosidases"/>
    <property type="match status" value="1"/>
</dbReference>
<dbReference type="InterPro" id="IPR003476">
    <property type="entry name" value="Glyco_hydro_42"/>
</dbReference>
<reference evidence="14 15" key="1">
    <citation type="submission" date="2018-05" db="EMBL/GenBank/DDBJ databases">
        <authorList>
            <person name="Goeker M."/>
            <person name="Huntemann M."/>
            <person name="Clum A."/>
            <person name="Pillay M."/>
            <person name="Palaniappan K."/>
            <person name="Varghese N."/>
            <person name="Mikhailova N."/>
            <person name="Stamatis D."/>
            <person name="Reddy T."/>
            <person name="Daum C."/>
            <person name="Shapiro N."/>
            <person name="Ivanova N."/>
            <person name="Kyrpides N."/>
            <person name="Woyke T."/>
        </authorList>
    </citation>
    <scope>NUCLEOTIDE SEQUENCE [LARGE SCALE GENOMIC DNA]</scope>
    <source>
        <strain evidence="14 15">DSM 26524</strain>
    </source>
</reference>
<dbReference type="InterPro" id="IPR013780">
    <property type="entry name" value="Glyco_hydro_b"/>
</dbReference>
<dbReference type="PANTHER" id="PTHR36447:SF2">
    <property type="entry name" value="BETA-GALACTOSIDASE YESZ"/>
    <property type="match status" value="1"/>
</dbReference>
<gene>
    <name evidence="14" type="ORF">C7383_104174</name>
</gene>
<dbReference type="EMBL" id="QGGY01000004">
    <property type="protein sequence ID" value="PWJ76728.1"/>
    <property type="molecule type" value="Genomic_DNA"/>
</dbReference>
<dbReference type="InterPro" id="IPR029062">
    <property type="entry name" value="Class_I_gatase-like"/>
</dbReference>
<feature type="binding site" evidence="10">
    <location>
        <position position="143"/>
    </location>
    <ligand>
        <name>substrate</name>
    </ligand>
</feature>
<proteinExistence type="inferred from homology"/>
<feature type="binding site" evidence="10">
    <location>
        <position position="105"/>
    </location>
    <ligand>
        <name>substrate</name>
    </ligand>
</feature>
<dbReference type="RefSeq" id="WP_109625871.1">
    <property type="nucleotide sequence ID" value="NZ_JANKBI010000019.1"/>
</dbReference>
<evidence type="ECO:0000256" key="3">
    <source>
        <dbReference type="ARBA" id="ARBA00012756"/>
    </source>
</evidence>
<feature type="binding site" evidence="11">
    <location>
        <position position="158"/>
    </location>
    <ligand>
        <name>Zn(2+)</name>
        <dbReference type="ChEBI" id="CHEBI:29105"/>
    </ligand>
</feature>
<dbReference type="InterPro" id="IPR013529">
    <property type="entry name" value="Glyco_hydro_42_N"/>
</dbReference>
<feature type="active site" description="Nucleophile" evidence="9">
    <location>
        <position position="304"/>
    </location>
</feature>
<evidence type="ECO:0000256" key="1">
    <source>
        <dbReference type="ARBA" id="ARBA00001412"/>
    </source>
</evidence>